<dbReference type="Pfam" id="PF03364">
    <property type="entry name" value="Polyketide_cyc"/>
    <property type="match status" value="1"/>
</dbReference>
<evidence type="ECO:0000313" key="3">
    <source>
        <dbReference type="Proteomes" id="UP001501637"/>
    </source>
</evidence>
<reference evidence="3" key="1">
    <citation type="journal article" date="2019" name="Int. J. Syst. Evol. Microbiol.">
        <title>The Global Catalogue of Microorganisms (GCM) 10K type strain sequencing project: providing services to taxonomists for standard genome sequencing and annotation.</title>
        <authorList>
            <consortium name="The Broad Institute Genomics Platform"/>
            <consortium name="The Broad Institute Genome Sequencing Center for Infectious Disease"/>
            <person name="Wu L."/>
            <person name="Ma J."/>
        </authorList>
    </citation>
    <scope>NUCLEOTIDE SEQUENCE [LARGE SCALE GENOMIC DNA]</scope>
    <source>
        <strain evidence="3">JCM 9092</strain>
    </source>
</reference>
<protein>
    <submittedName>
        <fullName evidence="2">SRPBCC family protein</fullName>
    </submittedName>
</protein>
<dbReference type="Gene3D" id="3.30.530.20">
    <property type="match status" value="1"/>
</dbReference>
<accession>A0ABP6N730</accession>
<dbReference type="EMBL" id="BAAAUG010000156">
    <property type="protein sequence ID" value="GAA3138589.1"/>
    <property type="molecule type" value="Genomic_DNA"/>
</dbReference>
<name>A0ABP6N730_9ACTN</name>
<organism evidence="2 3">
    <name type="scientific">Streptomyces rectiviolaceus</name>
    <dbReference type="NCBI Taxonomy" id="332591"/>
    <lineage>
        <taxon>Bacteria</taxon>
        <taxon>Bacillati</taxon>
        <taxon>Actinomycetota</taxon>
        <taxon>Actinomycetes</taxon>
        <taxon>Kitasatosporales</taxon>
        <taxon>Streptomycetaceae</taxon>
        <taxon>Streptomyces</taxon>
    </lineage>
</organism>
<evidence type="ECO:0000313" key="2">
    <source>
        <dbReference type="EMBL" id="GAA3138589.1"/>
    </source>
</evidence>
<comment type="caution">
    <text evidence="2">The sequence shown here is derived from an EMBL/GenBank/DDBJ whole genome shotgun (WGS) entry which is preliminary data.</text>
</comment>
<gene>
    <name evidence="2" type="ORF">GCM10010449_68460</name>
</gene>
<proteinExistence type="predicted"/>
<dbReference type="Proteomes" id="UP001501637">
    <property type="component" value="Unassembled WGS sequence"/>
</dbReference>
<feature type="domain" description="Coenzyme Q-binding protein COQ10 START" evidence="1">
    <location>
        <begin position="48"/>
        <end position="166"/>
    </location>
</feature>
<keyword evidence="3" id="KW-1185">Reference proteome</keyword>
<sequence>MFVMPGSVVQDTAAGMGSDTHYVLRSGSYRQTRTMDWSHYRFRSVWNVPAPPADVYAALERAEDYPAWWPQVREVTPLDGRSGTARFRSLLPYDLLVTAEERRRDPEAGILEIVMTGDLDGWARWTLTAVTGGTRAVYDQEVVVRKPLMRRLAVPGRPVFLLNHALMMRAGERGLKKHLGRDLRGV</sequence>
<dbReference type="InterPro" id="IPR023393">
    <property type="entry name" value="START-like_dom_sf"/>
</dbReference>
<dbReference type="SUPFAM" id="SSF55961">
    <property type="entry name" value="Bet v1-like"/>
    <property type="match status" value="1"/>
</dbReference>
<dbReference type="InterPro" id="IPR005031">
    <property type="entry name" value="COQ10_START"/>
</dbReference>
<evidence type="ECO:0000259" key="1">
    <source>
        <dbReference type="Pfam" id="PF03364"/>
    </source>
</evidence>
<dbReference type="CDD" id="cd07824">
    <property type="entry name" value="SRPBCC_6"/>
    <property type="match status" value="1"/>
</dbReference>